<sequence>MHIDLLRWTRYATYVYLVSVPGLVDSLNLLGMHDTARALQAALCCLAILAWSQKFDPSAIQLSRTQYGLLGIAIVLTLASIWQSQWPVFAATEACLWVGLIAVAWVFATSPTDALSKEVPVVVVLAVLLMGLLELRDIAFAWLSSSPLDAAAVGYGHPNRRHFNHVQTMALIMAAMAIWYPTHRWMRWPAGFGVAVGLALVWLSGARSTLLALVLVGFGFLALCSPARRVWSARLLCLGSAALMAYQIFYVVIPHSLGIEWSPGIALNEREHGGSIEARLVHWKLAFEMALQKPLTGWGGLHYATQHNVDAAHPHNIVLQWAAEWGWISTLLALGALVWWTRHLWLAMWQRLGGAIWPYMPMITAAWMATLAGWIDAMFSGTLTMPVSQVWWCFCLGIAWHSVIERSVLPVRPCSLQRSSFKNLLGHATVLALLTTTFISHKTTYQEKPEATLDQSFIKPRLWVSGSIK</sequence>
<name>A0ABS5DSC0_9BURK</name>
<feature type="domain" description="O-antigen ligase-related" evidence="6">
    <location>
        <begin position="193"/>
        <end position="333"/>
    </location>
</feature>
<dbReference type="GO" id="GO:0016874">
    <property type="term" value="F:ligase activity"/>
    <property type="evidence" value="ECO:0007669"/>
    <property type="project" value="UniProtKB-KW"/>
</dbReference>
<feature type="transmembrane region" description="Helical" evidence="5">
    <location>
        <begin position="88"/>
        <end position="107"/>
    </location>
</feature>
<evidence type="ECO:0000259" key="6">
    <source>
        <dbReference type="Pfam" id="PF04932"/>
    </source>
</evidence>
<organism evidence="7 8">
    <name type="scientific">Ideonella paludis</name>
    <dbReference type="NCBI Taxonomy" id="1233411"/>
    <lineage>
        <taxon>Bacteria</taxon>
        <taxon>Pseudomonadati</taxon>
        <taxon>Pseudomonadota</taxon>
        <taxon>Betaproteobacteria</taxon>
        <taxon>Burkholderiales</taxon>
        <taxon>Sphaerotilaceae</taxon>
        <taxon>Ideonella</taxon>
    </lineage>
</organism>
<feature type="transmembrane region" description="Helical" evidence="5">
    <location>
        <begin position="235"/>
        <end position="253"/>
    </location>
</feature>
<evidence type="ECO:0000313" key="7">
    <source>
        <dbReference type="EMBL" id="MBQ0934036.1"/>
    </source>
</evidence>
<evidence type="ECO:0000256" key="3">
    <source>
        <dbReference type="ARBA" id="ARBA00022989"/>
    </source>
</evidence>
<evidence type="ECO:0000256" key="1">
    <source>
        <dbReference type="ARBA" id="ARBA00004141"/>
    </source>
</evidence>
<keyword evidence="2 5" id="KW-0812">Transmembrane</keyword>
<evidence type="ECO:0000256" key="5">
    <source>
        <dbReference type="SAM" id="Phobius"/>
    </source>
</evidence>
<keyword evidence="4 5" id="KW-0472">Membrane</keyword>
<dbReference type="InterPro" id="IPR007016">
    <property type="entry name" value="O-antigen_ligase-rel_domated"/>
</dbReference>
<evidence type="ECO:0000256" key="2">
    <source>
        <dbReference type="ARBA" id="ARBA00022692"/>
    </source>
</evidence>
<feature type="transmembrane region" description="Helical" evidence="5">
    <location>
        <begin position="210"/>
        <end position="228"/>
    </location>
</feature>
<evidence type="ECO:0000313" key="8">
    <source>
        <dbReference type="Proteomes" id="UP000672097"/>
    </source>
</evidence>
<feature type="transmembrane region" description="Helical" evidence="5">
    <location>
        <begin position="163"/>
        <end position="181"/>
    </location>
</feature>
<dbReference type="PANTHER" id="PTHR37422:SF13">
    <property type="entry name" value="LIPOPOLYSACCHARIDE BIOSYNTHESIS PROTEIN PA4999-RELATED"/>
    <property type="match status" value="1"/>
</dbReference>
<feature type="transmembrane region" description="Helical" evidence="5">
    <location>
        <begin position="65"/>
        <end position="82"/>
    </location>
</feature>
<dbReference type="InterPro" id="IPR051533">
    <property type="entry name" value="WaaL-like"/>
</dbReference>
<protein>
    <submittedName>
        <fullName evidence="7">O-antigen ligase family protein</fullName>
    </submittedName>
</protein>
<feature type="transmembrane region" description="Helical" evidence="5">
    <location>
        <begin position="325"/>
        <end position="345"/>
    </location>
</feature>
<reference evidence="7 8" key="1">
    <citation type="submission" date="2021-04" db="EMBL/GenBank/DDBJ databases">
        <title>The genome sequence of type strain Ideonella paludis KCTC 32238.</title>
        <authorList>
            <person name="Liu Y."/>
        </authorList>
    </citation>
    <scope>NUCLEOTIDE SEQUENCE [LARGE SCALE GENOMIC DNA]</scope>
    <source>
        <strain evidence="7 8">KCTC 32238</strain>
    </source>
</reference>
<feature type="transmembrane region" description="Helical" evidence="5">
    <location>
        <begin position="387"/>
        <end position="404"/>
    </location>
</feature>
<keyword evidence="7" id="KW-0436">Ligase</keyword>
<accession>A0ABS5DSC0</accession>
<comment type="caution">
    <text evidence="7">The sequence shown here is derived from an EMBL/GenBank/DDBJ whole genome shotgun (WGS) entry which is preliminary data.</text>
</comment>
<feature type="transmembrane region" description="Helical" evidence="5">
    <location>
        <begin position="119"/>
        <end position="143"/>
    </location>
</feature>
<dbReference type="EMBL" id="JAGQDG010000001">
    <property type="protein sequence ID" value="MBQ0934036.1"/>
    <property type="molecule type" value="Genomic_DNA"/>
</dbReference>
<proteinExistence type="predicted"/>
<feature type="transmembrane region" description="Helical" evidence="5">
    <location>
        <begin position="188"/>
        <end position="204"/>
    </location>
</feature>
<dbReference type="RefSeq" id="WP_210805531.1">
    <property type="nucleotide sequence ID" value="NZ_JAGQDG010000001.1"/>
</dbReference>
<keyword evidence="3 5" id="KW-1133">Transmembrane helix</keyword>
<comment type="subcellular location">
    <subcellularLocation>
        <location evidence="1">Membrane</location>
        <topology evidence="1">Multi-pass membrane protein</topology>
    </subcellularLocation>
</comment>
<dbReference type="PANTHER" id="PTHR37422">
    <property type="entry name" value="TEICHURONIC ACID BIOSYNTHESIS PROTEIN TUAE"/>
    <property type="match status" value="1"/>
</dbReference>
<gene>
    <name evidence="7" type="ORF">KAK11_01765</name>
</gene>
<dbReference type="Pfam" id="PF04932">
    <property type="entry name" value="Wzy_C"/>
    <property type="match status" value="1"/>
</dbReference>
<feature type="transmembrane region" description="Helical" evidence="5">
    <location>
        <begin position="357"/>
        <end position="375"/>
    </location>
</feature>
<dbReference type="Proteomes" id="UP000672097">
    <property type="component" value="Unassembled WGS sequence"/>
</dbReference>
<evidence type="ECO:0000256" key="4">
    <source>
        <dbReference type="ARBA" id="ARBA00023136"/>
    </source>
</evidence>
<keyword evidence="8" id="KW-1185">Reference proteome</keyword>